<accession>A0A1G6GRJ5</accession>
<dbReference type="CDD" id="cd02258">
    <property type="entry name" value="Peptidase_C25_N"/>
    <property type="match status" value="1"/>
</dbReference>
<dbReference type="OrthoDB" id="9809780at2"/>
<dbReference type="Gene3D" id="2.60.40.4070">
    <property type="match status" value="1"/>
</dbReference>
<dbReference type="NCBIfam" id="NF033707">
    <property type="entry name" value="T9SS_sortase"/>
    <property type="match status" value="1"/>
</dbReference>
<dbReference type="STRING" id="1640674.SAMN05216323_100364"/>
<organism evidence="4 5">
    <name type="scientific">Williamwhitmania taraxaci</name>
    <dbReference type="NCBI Taxonomy" id="1640674"/>
    <lineage>
        <taxon>Bacteria</taxon>
        <taxon>Pseudomonadati</taxon>
        <taxon>Bacteroidota</taxon>
        <taxon>Bacteroidia</taxon>
        <taxon>Bacteroidales</taxon>
        <taxon>Williamwhitmaniaceae</taxon>
        <taxon>Williamwhitmania</taxon>
    </lineage>
</organism>
<dbReference type="EMBL" id="FMYP01000003">
    <property type="protein sequence ID" value="SDB84568.1"/>
    <property type="molecule type" value="Genomic_DNA"/>
</dbReference>
<dbReference type="InterPro" id="IPR029030">
    <property type="entry name" value="Caspase-like_dom_sf"/>
</dbReference>
<dbReference type="Gene3D" id="3.40.50.10390">
    <property type="entry name" value="Gingipain r, domain 1"/>
    <property type="match status" value="1"/>
</dbReference>
<dbReference type="GO" id="GO:0008234">
    <property type="term" value="F:cysteine-type peptidase activity"/>
    <property type="evidence" value="ECO:0007669"/>
    <property type="project" value="InterPro"/>
</dbReference>
<dbReference type="InterPro" id="IPR001769">
    <property type="entry name" value="Gingipain"/>
</dbReference>
<dbReference type="Gene3D" id="3.40.50.1460">
    <property type="match status" value="1"/>
</dbReference>
<dbReference type="Pfam" id="PF01364">
    <property type="entry name" value="Peptidase_C25"/>
    <property type="match status" value="1"/>
</dbReference>
<feature type="chain" id="PRO_5011483337" evidence="2">
    <location>
        <begin position="18"/>
        <end position="1260"/>
    </location>
</feature>
<sequence length="1260" mass="139560">MRFTVALLLALSIPLKALFSQQSSTKISVQVNWLLETLPNSGMAINSFPLFDGMFYLNNDPIPHLFYKIPTPFEYRPDAISVFFDQTKVTIDDHISNTFISASTLKDDFSGNAYISTENGRQYLCITMIPFRKGPTGIEKLLSADLTLVTSGSVISRKKSNGNNRSANSVLADGLWKKIKISKTGIYRLTYDNLISMGFLNPSKVTLWGSQSTMLAKTPSSDYPVDLQQIPTSFLLGSDNQFNSGDMAVFFLQDAVDWKYNSTNRFNHQIHDYSDFAYYFITDSKPSTATIVTATKITNANTFSTSYDDYTYIEREDTNLIKSGRGWFGESFDILDSRNYSFPIPDLITTAPIWARMRTAARSSSSSSFTLSYAGNPVLTTTHSGVSYDETSAAANISEKSATFSASNSPLNINITYSRPSPSAAGWLDFLELNFRRNLNLSTPYVLFRDQTVVGDGKITEFSISSGIAESQLWEISSLWDVKRVETSLSNGILKGVVNTSIMKEYIAFNSSRLESPTVVGSVENQNLTGATPANLVIVSAPNYITQAQRISNLHKSADGLTTLVVTSQEVFNEFSGGKPDAAAIRNFLKFLTEKATSPETTPRYLLLFGDGSYKNRNLSPESPFMITYQSDNSLEVLNSYVSDDFFGLLDIGEVPGTGLMDIGVGRLPASNAEEAKVMVDKIESYMNPTSSMDWVNKLTFIGDDEDGNIHMRDANTIATYVETTYPNYIVDKIYFDSYAQISSPSGARYPDVTDAINKKVNKGALIVNYTGHGNEQYLAHERVVSIADIMSWTNKNKLALFITATCEFSRYDDYNRTSAGEYILLNPNGGGVALLSTTRLVYSNPNFTLNDNFFHKVFEKGMDGEYPRLGDLVRDAKNNTGPDFNKLNFSLLGDPALKLNNSTIQINAEKLNGKSLTTAFVDTLKALSKVTIEGSVNTTRASGEGNVNILFYDKEKEVTTLNNDNGTPFIYKTRSSILYQGNATIKNGTFKSEFIVPKDIAYNIGKGKLYLQATTGQSVGLANFSDFLVGGINTNAPTDISPPSVELFLNDENFVDGGITPEQPKLIAIIEDSSGINTTGNGIGHDIIAEITGTTSTKIVLNDYYKANQDSYTAGKIEYPLEKLQPGEYSLSLKVWDTYNNSGSKKLSFRVVKEENFTIEHLLNYPNPFTENTAFYFEHNRPNNNLDVLIQVFTLSGKLVKTIEYSSLPPTSLRIGPIFWDGKDDFGDNIGRGTYVYRVRVRTNTGESVERFEKLVILK</sequence>
<evidence type="ECO:0000313" key="5">
    <source>
        <dbReference type="Proteomes" id="UP000199452"/>
    </source>
</evidence>
<evidence type="ECO:0000259" key="3">
    <source>
        <dbReference type="Pfam" id="PF01364"/>
    </source>
</evidence>
<evidence type="ECO:0000313" key="4">
    <source>
        <dbReference type="EMBL" id="SDB84568.1"/>
    </source>
</evidence>
<evidence type="ECO:0000256" key="2">
    <source>
        <dbReference type="SAM" id="SignalP"/>
    </source>
</evidence>
<dbReference type="SUPFAM" id="SSF52129">
    <property type="entry name" value="Caspase-like"/>
    <property type="match status" value="1"/>
</dbReference>
<dbReference type="InterPro" id="IPR029031">
    <property type="entry name" value="Gingipain_N_sf"/>
</dbReference>
<protein>
    <submittedName>
        <fullName evidence="4">Peptidase family C25</fullName>
    </submittedName>
</protein>
<evidence type="ECO:0000256" key="1">
    <source>
        <dbReference type="ARBA" id="ARBA00022729"/>
    </source>
</evidence>
<name>A0A1G6GRJ5_9BACT</name>
<dbReference type="Proteomes" id="UP000199452">
    <property type="component" value="Unassembled WGS sequence"/>
</dbReference>
<dbReference type="AlphaFoldDB" id="A0A1G6GRJ5"/>
<keyword evidence="5" id="KW-1185">Reference proteome</keyword>
<feature type="domain" description="Gingipain" evidence="3">
    <location>
        <begin position="537"/>
        <end position="900"/>
    </location>
</feature>
<dbReference type="GO" id="GO:0006508">
    <property type="term" value="P:proteolysis"/>
    <property type="evidence" value="ECO:0007669"/>
    <property type="project" value="InterPro"/>
</dbReference>
<reference evidence="4 5" key="1">
    <citation type="submission" date="2016-09" db="EMBL/GenBank/DDBJ databases">
        <authorList>
            <person name="Capua I."/>
            <person name="De Benedictis P."/>
            <person name="Joannis T."/>
            <person name="Lombin L.H."/>
            <person name="Cattoli G."/>
        </authorList>
    </citation>
    <scope>NUCLEOTIDE SEQUENCE [LARGE SCALE GENOMIC DNA]</scope>
    <source>
        <strain evidence="4 5">A7P-90m</strain>
    </source>
</reference>
<keyword evidence="1 2" id="KW-0732">Signal</keyword>
<proteinExistence type="predicted"/>
<feature type="signal peptide" evidence="2">
    <location>
        <begin position="1"/>
        <end position="17"/>
    </location>
</feature>
<gene>
    <name evidence="4" type="ORF">SAMN05216323_100364</name>
</gene>